<comment type="similarity">
    <text evidence="6">Belongs to the class-I aminoacyl-tRNA synthetase family.</text>
</comment>
<dbReference type="CDD" id="cd00808">
    <property type="entry name" value="GluRS_core"/>
    <property type="match status" value="1"/>
</dbReference>
<keyword evidence="1 6" id="KW-0436">Ligase</keyword>
<evidence type="ECO:0000256" key="2">
    <source>
        <dbReference type="ARBA" id="ARBA00022741"/>
    </source>
</evidence>
<dbReference type="Pfam" id="PF00749">
    <property type="entry name" value="tRNA-synt_1c"/>
    <property type="match status" value="2"/>
</dbReference>
<dbReference type="GO" id="GO:0005829">
    <property type="term" value="C:cytosol"/>
    <property type="evidence" value="ECO:0007669"/>
    <property type="project" value="TreeGrafter"/>
</dbReference>
<evidence type="ECO:0000256" key="6">
    <source>
        <dbReference type="RuleBase" id="RU363037"/>
    </source>
</evidence>
<evidence type="ECO:0000256" key="4">
    <source>
        <dbReference type="ARBA" id="ARBA00022917"/>
    </source>
</evidence>
<evidence type="ECO:0000256" key="1">
    <source>
        <dbReference type="ARBA" id="ARBA00022598"/>
    </source>
</evidence>
<dbReference type="GO" id="GO:0005524">
    <property type="term" value="F:ATP binding"/>
    <property type="evidence" value="ECO:0007669"/>
    <property type="project" value="UniProtKB-KW"/>
</dbReference>
<evidence type="ECO:0000313" key="10">
    <source>
        <dbReference type="Proteomes" id="UP000709959"/>
    </source>
</evidence>
<dbReference type="Proteomes" id="UP000709959">
    <property type="component" value="Unassembled WGS sequence"/>
</dbReference>
<keyword evidence="5 6" id="KW-0030">Aminoacyl-tRNA synthetase</keyword>
<name>A0A936K5Z1_9BACT</name>
<dbReference type="AlphaFoldDB" id="A0A936K5Z1"/>
<dbReference type="SUPFAM" id="SSF52374">
    <property type="entry name" value="Nucleotidylyl transferase"/>
    <property type="match status" value="1"/>
</dbReference>
<dbReference type="EMBL" id="JADKCH010000005">
    <property type="protein sequence ID" value="MBK8572526.1"/>
    <property type="molecule type" value="Genomic_DNA"/>
</dbReference>
<dbReference type="PANTHER" id="PTHR43311">
    <property type="entry name" value="GLUTAMATE--TRNA LIGASE"/>
    <property type="match status" value="1"/>
</dbReference>
<dbReference type="InterPro" id="IPR033910">
    <property type="entry name" value="GluRS_core"/>
</dbReference>
<feature type="compositionally biased region" description="Low complexity" evidence="7">
    <location>
        <begin position="126"/>
        <end position="142"/>
    </location>
</feature>
<dbReference type="Gene3D" id="3.90.800.10">
    <property type="entry name" value="Glutamyl-tRNA Synthetase, Domain 3"/>
    <property type="match status" value="1"/>
</dbReference>
<dbReference type="PRINTS" id="PR00987">
    <property type="entry name" value="TRNASYNTHGLU"/>
</dbReference>
<keyword evidence="3 6" id="KW-0067">ATP-binding</keyword>
<dbReference type="GO" id="GO:0006424">
    <property type="term" value="P:glutamyl-tRNA aminoacylation"/>
    <property type="evidence" value="ECO:0007669"/>
    <property type="project" value="InterPro"/>
</dbReference>
<dbReference type="InterPro" id="IPR000924">
    <property type="entry name" value="Glu/Gln-tRNA-synth"/>
</dbReference>
<dbReference type="PANTHER" id="PTHR43311:SF2">
    <property type="entry name" value="GLUTAMATE--TRNA LIGASE, MITOCHONDRIAL-RELATED"/>
    <property type="match status" value="1"/>
</dbReference>
<dbReference type="Gene3D" id="3.40.50.620">
    <property type="entry name" value="HUPs"/>
    <property type="match status" value="1"/>
</dbReference>
<organism evidence="9 10">
    <name type="scientific">Candidatus Geothrix odensensis</name>
    <dbReference type="NCBI Taxonomy" id="2954440"/>
    <lineage>
        <taxon>Bacteria</taxon>
        <taxon>Pseudomonadati</taxon>
        <taxon>Acidobacteriota</taxon>
        <taxon>Holophagae</taxon>
        <taxon>Holophagales</taxon>
        <taxon>Holophagaceae</taxon>
        <taxon>Geothrix</taxon>
    </lineage>
</organism>
<gene>
    <name evidence="9" type="ORF">IPN91_07705</name>
</gene>
<dbReference type="GO" id="GO:0004818">
    <property type="term" value="F:glutamate-tRNA ligase activity"/>
    <property type="evidence" value="ECO:0007669"/>
    <property type="project" value="TreeGrafter"/>
</dbReference>
<comment type="caution">
    <text evidence="9">The sequence shown here is derived from an EMBL/GenBank/DDBJ whole genome shotgun (WGS) entry which is preliminary data.</text>
</comment>
<evidence type="ECO:0000256" key="7">
    <source>
        <dbReference type="SAM" id="MobiDB-lite"/>
    </source>
</evidence>
<keyword evidence="4 6" id="KW-0648">Protein biosynthesis</keyword>
<keyword evidence="2 6" id="KW-0547">Nucleotide-binding</keyword>
<accession>A0A936K5Z1</accession>
<dbReference type="GO" id="GO:0008270">
    <property type="term" value="F:zinc ion binding"/>
    <property type="evidence" value="ECO:0007669"/>
    <property type="project" value="InterPro"/>
</dbReference>
<evidence type="ECO:0000256" key="3">
    <source>
        <dbReference type="ARBA" id="ARBA00022840"/>
    </source>
</evidence>
<feature type="region of interest" description="Disordered" evidence="7">
    <location>
        <begin position="92"/>
        <end position="149"/>
    </location>
</feature>
<sequence length="383" mass="42018">MRTALFCWLFARKHGGRFILRIEDTDLSRSTDDNIRIIEEGMAWCGLGWDEGPVVGDPSQWRGPHGPYRQMQRMDLYRAKIQELLDRTWPTAAAAPARPSRNAARPWRPRGKVFQHNRGLDRGRAARSPTTTPASRPPSASGCPESGDIVVPDLIKGDTRFPADSLDDWIIARTGDGPGEIGVPTYNFCVVVDDTHMEVTHVIRGDDHLNNTPKQIPLFAAFGTELPAFAHVPMILGADGAKLSKRHGATSITEYQAMGLLPSAVRLALARLSWTPKIDGRAVESAEEELLTDEQMIQLFDLADCQKSAARFDMDKLQWLNQKLIQRPLAGTGAAPAALHARGLAGQGGGLEGPGHPVHPEGQVAHRHGRGPALHLRATRRVR</sequence>
<dbReference type="InterPro" id="IPR020061">
    <property type="entry name" value="Glu_tRNA_lig_a-bdl"/>
</dbReference>
<dbReference type="InterPro" id="IPR020058">
    <property type="entry name" value="Glu/Gln-tRNA-synth_Ib_cat-dom"/>
</dbReference>
<dbReference type="InterPro" id="IPR014729">
    <property type="entry name" value="Rossmann-like_a/b/a_fold"/>
</dbReference>
<protein>
    <submittedName>
        <fullName evidence="9">Glutamate--tRNA ligase</fullName>
    </submittedName>
</protein>
<dbReference type="Gene3D" id="1.10.1160.10">
    <property type="entry name" value="Glutamyl-trna Synthetase, Domain 2"/>
    <property type="match status" value="1"/>
</dbReference>
<evidence type="ECO:0000259" key="8">
    <source>
        <dbReference type="Pfam" id="PF00749"/>
    </source>
</evidence>
<feature type="domain" description="Glutamyl/glutaminyl-tRNA synthetase class Ib catalytic" evidence="8">
    <location>
        <begin position="2"/>
        <end position="88"/>
    </location>
</feature>
<proteinExistence type="inferred from homology"/>
<reference evidence="9 10" key="1">
    <citation type="submission" date="2020-10" db="EMBL/GenBank/DDBJ databases">
        <title>Connecting structure to function with the recovery of over 1000 high-quality activated sludge metagenome-assembled genomes encoding full-length rRNA genes using long-read sequencing.</title>
        <authorList>
            <person name="Singleton C.M."/>
            <person name="Petriglieri F."/>
            <person name="Kristensen J.M."/>
            <person name="Kirkegaard R.H."/>
            <person name="Michaelsen T.Y."/>
            <person name="Andersen M.H."/>
            <person name="Karst S.M."/>
            <person name="Dueholm M.S."/>
            <person name="Nielsen P.H."/>
            <person name="Albertsen M."/>
        </authorList>
    </citation>
    <scope>NUCLEOTIDE SEQUENCE [LARGE SCALE GENOMIC DNA]</scope>
    <source>
        <strain evidence="9">OdNE_18-Q3-R46-58_MAXAC.008</strain>
    </source>
</reference>
<evidence type="ECO:0000313" key="9">
    <source>
        <dbReference type="EMBL" id="MBK8572526.1"/>
    </source>
</evidence>
<feature type="compositionally biased region" description="Low complexity" evidence="7">
    <location>
        <begin position="92"/>
        <end position="106"/>
    </location>
</feature>
<evidence type="ECO:0000256" key="5">
    <source>
        <dbReference type="ARBA" id="ARBA00023146"/>
    </source>
</evidence>
<feature type="domain" description="Glutamyl/glutaminyl-tRNA synthetase class Ib catalytic" evidence="8">
    <location>
        <begin position="143"/>
        <end position="319"/>
    </location>
</feature>
<dbReference type="InterPro" id="IPR049940">
    <property type="entry name" value="GluQ/Sye"/>
</dbReference>